<protein>
    <submittedName>
        <fullName evidence="2">Uncharacterized protein</fullName>
    </submittedName>
</protein>
<dbReference type="Proteomes" id="UP000036908">
    <property type="component" value="Unassembled WGS sequence"/>
</dbReference>
<evidence type="ECO:0000313" key="3">
    <source>
        <dbReference type="Proteomes" id="UP000036908"/>
    </source>
</evidence>
<sequence length="234" mass="26702">MPSTPLTQEQITAIRTFINKRGFNTIEVEMEALDHMASKVEALLEEKPDMNFDLAITKAHASFGIYGLSTLAESIEGGLLQRFKRQFFKELLSYFNSSKILIPIGLAIIGYFLLTQYPANDRGMFLRLGFLVYGFLLAIIPYYILRKGMKRWEKRSSFVKMSTYGLYITQFGFGQIFGIATETLYKSGSLIFPYVFIAGFVLTSLSVFINYDLMKWGIATVNEKWAKYMPEVAV</sequence>
<comment type="caution">
    <text evidence="2">The sequence shown here is derived from an EMBL/GenBank/DDBJ whole genome shotgun (WGS) entry which is preliminary data.</text>
</comment>
<dbReference type="PATRIC" id="fig|1566026.4.peg.1945"/>
<feature type="transmembrane region" description="Helical" evidence="1">
    <location>
        <begin position="166"/>
        <end position="185"/>
    </location>
</feature>
<evidence type="ECO:0000256" key="1">
    <source>
        <dbReference type="SAM" id="Phobius"/>
    </source>
</evidence>
<keyword evidence="1" id="KW-0472">Membrane</keyword>
<accession>A0A0L8AGC4</accession>
<name>A0A0L8AGC4_9BACT</name>
<dbReference type="RefSeq" id="WP_053225056.1">
    <property type="nucleotide sequence ID" value="NZ_JSVA01000026.1"/>
</dbReference>
<reference evidence="3" key="1">
    <citation type="submission" date="2014-11" db="EMBL/GenBank/DDBJ databases">
        <title>Genome sequencing of Roseivirga sp. D-25.</title>
        <authorList>
            <person name="Selvaratnam C."/>
            <person name="Thevarajoo S."/>
            <person name="Goh K.M."/>
            <person name="Eee R."/>
            <person name="Chan K.-G."/>
            <person name="Chong C.S."/>
        </authorList>
    </citation>
    <scope>NUCLEOTIDE SEQUENCE [LARGE SCALE GENOMIC DNA]</scope>
    <source>
        <strain evidence="3">D-25</strain>
    </source>
</reference>
<dbReference type="OrthoDB" id="662673at2"/>
<feature type="transmembrane region" description="Helical" evidence="1">
    <location>
        <begin position="91"/>
        <end position="113"/>
    </location>
</feature>
<keyword evidence="1" id="KW-0812">Transmembrane</keyword>
<feature type="transmembrane region" description="Helical" evidence="1">
    <location>
        <begin position="191"/>
        <end position="211"/>
    </location>
</feature>
<feature type="transmembrane region" description="Helical" evidence="1">
    <location>
        <begin position="125"/>
        <end position="145"/>
    </location>
</feature>
<organism evidence="2 3">
    <name type="scientific">Roseivirga seohaensis subsp. aquiponti</name>
    <dbReference type="NCBI Taxonomy" id="1566026"/>
    <lineage>
        <taxon>Bacteria</taxon>
        <taxon>Pseudomonadati</taxon>
        <taxon>Bacteroidota</taxon>
        <taxon>Cytophagia</taxon>
        <taxon>Cytophagales</taxon>
        <taxon>Roseivirgaceae</taxon>
        <taxon>Roseivirga</taxon>
    </lineage>
</organism>
<keyword evidence="1" id="KW-1133">Transmembrane helix</keyword>
<keyword evidence="3" id="KW-1185">Reference proteome</keyword>
<dbReference type="AlphaFoldDB" id="A0A0L8AGC4"/>
<gene>
    <name evidence="2" type="ORF">OB69_17505</name>
</gene>
<proteinExistence type="predicted"/>
<evidence type="ECO:0000313" key="2">
    <source>
        <dbReference type="EMBL" id="KOF01438.1"/>
    </source>
</evidence>
<dbReference type="EMBL" id="JSVA01000026">
    <property type="protein sequence ID" value="KOF01438.1"/>
    <property type="molecule type" value="Genomic_DNA"/>
</dbReference>